<organism evidence="14 15">
    <name type="scientific">Anolis carolinensis</name>
    <name type="common">Green anole</name>
    <name type="synonym">American chameleon</name>
    <dbReference type="NCBI Taxonomy" id="28377"/>
    <lineage>
        <taxon>Eukaryota</taxon>
        <taxon>Metazoa</taxon>
        <taxon>Chordata</taxon>
        <taxon>Craniata</taxon>
        <taxon>Vertebrata</taxon>
        <taxon>Euteleostomi</taxon>
        <taxon>Lepidosauria</taxon>
        <taxon>Squamata</taxon>
        <taxon>Bifurcata</taxon>
        <taxon>Unidentata</taxon>
        <taxon>Episquamata</taxon>
        <taxon>Toxicofera</taxon>
        <taxon>Iguania</taxon>
        <taxon>Dactyloidae</taxon>
        <taxon>Anolis</taxon>
    </lineage>
</organism>
<evidence type="ECO:0000256" key="1">
    <source>
        <dbReference type="ARBA" id="ARBA00004463"/>
    </source>
</evidence>
<dbReference type="GO" id="GO:0051781">
    <property type="term" value="P:positive regulation of cell division"/>
    <property type="evidence" value="ECO:0007669"/>
    <property type="project" value="UniProtKB-KW"/>
</dbReference>
<dbReference type="Ensembl" id="ENSACAT00000038928.1">
    <property type="protein sequence ID" value="ENSACAP00000036215.1"/>
    <property type="gene ID" value="ENSACAG00000038344.1"/>
</dbReference>
<dbReference type="Gene3D" id="3.30.390.150">
    <property type="match status" value="1"/>
</dbReference>
<dbReference type="GO" id="GO:0042127">
    <property type="term" value="P:regulation of cell population proliferation"/>
    <property type="evidence" value="ECO:0000318"/>
    <property type="project" value="GO_Central"/>
</dbReference>
<keyword evidence="6" id="KW-0333">Golgi apparatus</keyword>
<accession>A0A803TLX5</accession>
<dbReference type="GO" id="GO:0005794">
    <property type="term" value="C:Golgi apparatus"/>
    <property type="evidence" value="ECO:0007669"/>
    <property type="project" value="UniProtKB-SubCell"/>
</dbReference>
<evidence type="ECO:0000256" key="2">
    <source>
        <dbReference type="ARBA" id="ARBA00004555"/>
    </source>
</evidence>
<dbReference type="Proteomes" id="UP000001646">
    <property type="component" value="Unplaced"/>
</dbReference>
<dbReference type="SMART" id="SM01039">
    <property type="entry name" value="BRICHOS"/>
    <property type="match status" value="1"/>
</dbReference>
<dbReference type="GO" id="GO:0005615">
    <property type="term" value="C:extracellular space"/>
    <property type="evidence" value="ECO:0000318"/>
    <property type="project" value="GO_Central"/>
</dbReference>
<dbReference type="Pfam" id="PF04089">
    <property type="entry name" value="BRICHOS"/>
    <property type="match status" value="1"/>
</dbReference>
<keyword evidence="7" id="KW-1015">Disulfide bond</keyword>
<evidence type="ECO:0000256" key="10">
    <source>
        <dbReference type="ARBA" id="ARBA00061085"/>
    </source>
</evidence>
<keyword evidence="5" id="KW-0732">Signal</keyword>
<evidence type="ECO:0000313" key="15">
    <source>
        <dbReference type="Proteomes" id="UP000001646"/>
    </source>
</evidence>
<evidence type="ECO:0000256" key="11">
    <source>
        <dbReference type="ARBA" id="ARBA00070192"/>
    </source>
</evidence>
<dbReference type="AlphaFoldDB" id="A0A803TLX5"/>
<reference evidence="14" key="3">
    <citation type="submission" date="2025-09" db="UniProtKB">
        <authorList>
            <consortium name="Ensembl"/>
        </authorList>
    </citation>
    <scope>IDENTIFICATION</scope>
</reference>
<keyword evidence="4" id="KW-0964">Secreted</keyword>
<comment type="subcellular location">
    <subcellularLocation>
        <location evidence="1">Cytoplasmic granule</location>
    </subcellularLocation>
    <subcellularLocation>
        <location evidence="2">Golgi apparatus</location>
    </subcellularLocation>
    <subcellularLocation>
        <location evidence="3">Secreted</location>
    </subcellularLocation>
</comment>
<evidence type="ECO:0000256" key="12">
    <source>
        <dbReference type="ARBA" id="ARBA00077478"/>
    </source>
</evidence>
<evidence type="ECO:0000313" key="14">
    <source>
        <dbReference type="Ensembl" id="ENSACAP00000036215.1"/>
    </source>
</evidence>
<dbReference type="InterPro" id="IPR051772">
    <property type="entry name" value="Gastrokine"/>
</dbReference>
<dbReference type="GeneTree" id="ENSGT00930000150969"/>
<protein>
    <recommendedName>
        <fullName evidence="11">Gastrokine-1</fullName>
    </recommendedName>
    <alternativeName>
        <fullName evidence="12">18 kDa antrum mucosa protein</fullName>
    </alternativeName>
</protein>
<keyword evidence="8" id="KW-0497">Mitogen</keyword>
<dbReference type="PANTHER" id="PTHR16483">
    <property type="entry name" value="GASTROKINE 1"/>
    <property type="match status" value="1"/>
</dbReference>
<evidence type="ECO:0000256" key="3">
    <source>
        <dbReference type="ARBA" id="ARBA00004613"/>
    </source>
</evidence>
<reference evidence="14" key="2">
    <citation type="submission" date="2025-08" db="UniProtKB">
        <authorList>
            <consortium name="Ensembl"/>
        </authorList>
    </citation>
    <scope>IDENTIFICATION</scope>
</reference>
<sequence>MQRLDGHLSGVGGWCFSIQVWCLWGGLDVLWRAPCGSGRPGPCFLAEWGWTRWPLWSLPTLRFYDSMTLTCSAFSPKNISERNQGNVGGRAHQSVSIDNQKQVVNVDNNNGWNSWNTVWDYKNGYVATRVLSKKSCILSRMNPEVMPDVTTLPDAIRIKQKDRTKGPAHKEVTYVVSSKRITDLAPYGKNIQALCRGIPTFPAYESPPPLVPFFWGGGAIAHVHPPF</sequence>
<evidence type="ECO:0000259" key="13">
    <source>
        <dbReference type="PROSITE" id="PS50869"/>
    </source>
</evidence>
<evidence type="ECO:0000256" key="5">
    <source>
        <dbReference type="ARBA" id="ARBA00022729"/>
    </source>
</evidence>
<dbReference type="InParanoid" id="A0A803TLX5"/>
<proteinExistence type="inferred from homology"/>
<dbReference type="FunFam" id="3.30.390.150:FF:000003">
    <property type="entry name" value="Gastrokine 1"/>
    <property type="match status" value="1"/>
</dbReference>
<name>A0A803TLX5_ANOCA</name>
<evidence type="ECO:0000256" key="8">
    <source>
        <dbReference type="ARBA" id="ARBA00023246"/>
    </source>
</evidence>
<comment type="similarity">
    <text evidence="10">Belongs to the gastrokine family.</text>
</comment>
<evidence type="ECO:0000256" key="4">
    <source>
        <dbReference type="ARBA" id="ARBA00022525"/>
    </source>
</evidence>
<dbReference type="PROSITE" id="PS50869">
    <property type="entry name" value="BRICHOS"/>
    <property type="match status" value="1"/>
</dbReference>
<feature type="domain" description="BRICHOS" evidence="13">
    <location>
        <begin position="109"/>
        <end position="203"/>
    </location>
</feature>
<comment type="function">
    <text evidence="9">Has mitogenic activity and may be involved in maintaining the integrity of the gastric mucosal epithelium.</text>
</comment>
<reference evidence="14" key="1">
    <citation type="submission" date="2009-12" db="EMBL/GenBank/DDBJ databases">
        <title>The Genome Sequence of Anolis carolinensis (Green Anole Lizard).</title>
        <authorList>
            <consortium name="The Genome Sequencing Platform"/>
            <person name="Di Palma F."/>
            <person name="Alfoldi J."/>
            <person name="Heiman D."/>
            <person name="Young S."/>
            <person name="Grabherr M."/>
            <person name="Johnson J."/>
            <person name="Lander E.S."/>
            <person name="Lindblad-Toh K."/>
        </authorList>
    </citation>
    <scope>NUCLEOTIDE SEQUENCE [LARGE SCALE GENOMIC DNA]</scope>
    <source>
        <strain evidence="14">JBL SC #1</strain>
    </source>
</reference>
<dbReference type="InterPro" id="IPR007084">
    <property type="entry name" value="BRICHOS_dom"/>
</dbReference>
<keyword evidence="15" id="KW-1185">Reference proteome</keyword>
<evidence type="ECO:0000256" key="9">
    <source>
        <dbReference type="ARBA" id="ARBA00053890"/>
    </source>
</evidence>
<evidence type="ECO:0000256" key="7">
    <source>
        <dbReference type="ARBA" id="ARBA00023157"/>
    </source>
</evidence>
<evidence type="ECO:0000256" key="6">
    <source>
        <dbReference type="ARBA" id="ARBA00023034"/>
    </source>
</evidence>